<dbReference type="OrthoDB" id="9806127at2"/>
<comment type="subcellular location">
    <subcellularLocation>
        <location evidence="1">Cell membrane</location>
        <topology evidence="1">Multi-pass membrane protein</topology>
    </subcellularLocation>
</comment>
<dbReference type="Gene3D" id="3.40.50.300">
    <property type="entry name" value="P-loop containing nucleotide triphosphate hydrolases"/>
    <property type="match status" value="1"/>
</dbReference>
<dbReference type="RefSeq" id="WP_109189481.1">
    <property type="nucleotide sequence ID" value="NZ_BMYA01000002.1"/>
</dbReference>
<evidence type="ECO:0000259" key="9">
    <source>
        <dbReference type="PROSITE" id="PS50929"/>
    </source>
</evidence>
<dbReference type="PANTHER" id="PTHR43394">
    <property type="entry name" value="ATP-DEPENDENT PERMEASE MDL1, MITOCHONDRIAL"/>
    <property type="match status" value="1"/>
</dbReference>
<proteinExistence type="predicted"/>
<protein>
    <submittedName>
        <fullName evidence="10">Multidrug ABC transporter ATP-binding protein</fullName>
    </submittedName>
</protein>
<evidence type="ECO:0000256" key="6">
    <source>
        <dbReference type="ARBA" id="ARBA00023136"/>
    </source>
</evidence>
<feature type="transmembrane region" description="Helical" evidence="7">
    <location>
        <begin position="187"/>
        <end position="206"/>
    </location>
</feature>
<dbReference type="PROSITE" id="PS00211">
    <property type="entry name" value="ABC_TRANSPORTER_1"/>
    <property type="match status" value="1"/>
</dbReference>
<feature type="domain" description="ABC transporter" evidence="8">
    <location>
        <begin position="364"/>
        <end position="603"/>
    </location>
</feature>
<accession>A0A2U2AE48</accession>
<reference evidence="11" key="1">
    <citation type="submission" date="2018-05" db="EMBL/GenBank/DDBJ databases">
        <title>Ignatzschineria dubaiensis sp. nov., isolated from necrotic foot tissues of dromedaries (Camelus dromedarius) and associated maggots in Dubai, United Arab Emirates.</title>
        <authorList>
            <person name="Tsang C.C."/>
            <person name="Tang J.Y.M."/>
            <person name="Fong J.Y.H."/>
            <person name="Kinne J."/>
            <person name="Lee H.H."/>
            <person name="Joseph M."/>
            <person name="Jose S."/>
            <person name="Schuster R.K."/>
            <person name="Tang Y."/>
            <person name="Sivakumar S."/>
            <person name="Chen J.H.K."/>
            <person name="Teng J.L.L."/>
            <person name="Lau S.K.P."/>
            <person name="Wernery U."/>
            <person name="Woo P.C.Y."/>
        </authorList>
    </citation>
    <scope>NUCLEOTIDE SEQUENCE [LARGE SCALE GENOMIC DNA]</scope>
    <source>
        <strain evidence="11">KCTC 22644</strain>
    </source>
</reference>
<dbReference type="GO" id="GO:0005886">
    <property type="term" value="C:plasma membrane"/>
    <property type="evidence" value="ECO:0007669"/>
    <property type="project" value="UniProtKB-SubCell"/>
</dbReference>
<comment type="caution">
    <text evidence="10">The sequence shown here is derived from an EMBL/GenBank/DDBJ whole genome shotgun (WGS) entry which is preliminary data.</text>
</comment>
<keyword evidence="5 7" id="KW-1133">Transmembrane helix</keyword>
<dbReference type="InterPro" id="IPR027417">
    <property type="entry name" value="P-loop_NTPase"/>
</dbReference>
<evidence type="ECO:0000256" key="2">
    <source>
        <dbReference type="ARBA" id="ARBA00022692"/>
    </source>
</evidence>
<keyword evidence="4 10" id="KW-0067">ATP-binding</keyword>
<evidence type="ECO:0000259" key="8">
    <source>
        <dbReference type="PROSITE" id="PS50893"/>
    </source>
</evidence>
<dbReference type="InterPro" id="IPR036640">
    <property type="entry name" value="ABC1_TM_sf"/>
</dbReference>
<keyword evidence="2 7" id="KW-0812">Transmembrane</keyword>
<dbReference type="SMART" id="SM00382">
    <property type="entry name" value="AAA"/>
    <property type="match status" value="1"/>
</dbReference>
<dbReference type="GO" id="GO:0016887">
    <property type="term" value="F:ATP hydrolysis activity"/>
    <property type="evidence" value="ECO:0007669"/>
    <property type="project" value="InterPro"/>
</dbReference>
<dbReference type="GO" id="GO:0015421">
    <property type="term" value="F:ABC-type oligopeptide transporter activity"/>
    <property type="evidence" value="ECO:0007669"/>
    <property type="project" value="TreeGrafter"/>
</dbReference>
<keyword evidence="6 7" id="KW-0472">Membrane</keyword>
<dbReference type="SUPFAM" id="SSF52540">
    <property type="entry name" value="P-loop containing nucleoside triphosphate hydrolases"/>
    <property type="match status" value="1"/>
</dbReference>
<dbReference type="InterPro" id="IPR011527">
    <property type="entry name" value="ABC1_TM_dom"/>
</dbReference>
<dbReference type="GO" id="GO:0005524">
    <property type="term" value="F:ATP binding"/>
    <property type="evidence" value="ECO:0007669"/>
    <property type="project" value="UniProtKB-KW"/>
</dbReference>
<evidence type="ECO:0000313" key="11">
    <source>
        <dbReference type="Proteomes" id="UP000245020"/>
    </source>
</evidence>
<dbReference type="InterPro" id="IPR003439">
    <property type="entry name" value="ABC_transporter-like_ATP-bd"/>
</dbReference>
<dbReference type="InterPro" id="IPR003593">
    <property type="entry name" value="AAA+_ATPase"/>
</dbReference>
<keyword evidence="11" id="KW-1185">Reference proteome</keyword>
<evidence type="ECO:0000256" key="7">
    <source>
        <dbReference type="SAM" id="Phobius"/>
    </source>
</evidence>
<evidence type="ECO:0000256" key="3">
    <source>
        <dbReference type="ARBA" id="ARBA00022741"/>
    </source>
</evidence>
<keyword evidence="3" id="KW-0547">Nucleotide-binding</keyword>
<feature type="transmembrane region" description="Helical" evidence="7">
    <location>
        <begin position="86"/>
        <end position="108"/>
    </location>
</feature>
<dbReference type="AlphaFoldDB" id="A0A2U2AE48"/>
<evidence type="ECO:0000256" key="4">
    <source>
        <dbReference type="ARBA" id="ARBA00022840"/>
    </source>
</evidence>
<evidence type="ECO:0000256" key="5">
    <source>
        <dbReference type="ARBA" id="ARBA00022989"/>
    </source>
</evidence>
<dbReference type="Pfam" id="PF00664">
    <property type="entry name" value="ABC_membrane"/>
    <property type="match status" value="1"/>
</dbReference>
<dbReference type="CDD" id="cd07346">
    <property type="entry name" value="ABC_6TM_exporters"/>
    <property type="match status" value="1"/>
</dbReference>
<dbReference type="PROSITE" id="PS50893">
    <property type="entry name" value="ABC_TRANSPORTER_2"/>
    <property type="match status" value="1"/>
</dbReference>
<dbReference type="FunFam" id="1.20.1560.10:FF:000070">
    <property type="entry name" value="Multidrug ABC transporter ATP-binding protein"/>
    <property type="match status" value="1"/>
</dbReference>
<sequence>MKLLALFESFINPFKKHPDEAPPKTLFAFYWHYVKQVKWVFAGLLFVGFFVSILEIALFSYIGQVVDMVESVDSASALWETYSGKFIWMLIVIMLLRPIASLIHNLFLNQALTTNFTSMIRWQQHRYVLKQSVGFFHNSLSGGIANRIMNTGQAIRNSVIMTTDSMWRVIIYAVTTVVLFFEVNIWLTVPILLWIVAYILLMIYFLPRTRYRSHRSAKTRSKLMGHIVDSYSNIVTLKLFSHSDKNEEDARKMMREQTDAALYSTKLSTGMDFSLTMINTLLIVATVVLSLYLWGASLISAGAIAFTISLVVRINTMSTWVMRVVSHIFEDIGSVQDGIKVIAQSREVMDQPNAGTIDTVEGEIEFKSVNFSYHPAKPIYTDFNLHIRAGEKIGLVGPSGAGKTTLTQILLRLYDIQQGEILIDGMNIHTLTQDSLRAQIGVVTQEPTLFHRSIRDNLLYGNVDATDEMLFEALKQTKADQFVRELVDQYGNRGLDALVGESGVKLSGGQRQRIAIARVLLKNAPILILDEATSALDSESEAVIQENLELLMAGKTVIAIAHRLSTIAKMDRLIVMDQGKIVEMGTHEALISADGLYAQFWRQQASNPMNNKDKKSDKKILNQTVKLD</sequence>
<feature type="transmembrane region" description="Helical" evidence="7">
    <location>
        <begin position="165"/>
        <end position="181"/>
    </location>
</feature>
<organism evidence="10 11">
    <name type="scientific">Ignatzschineria ureiclastica</name>
    <dbReference type="NCBI Taxonomy" id="472582"/>
    <lineage>
        <taxon>Bacteria</taxon>
        <taxon>Pseudomonadati</taxon>
        <taxon>Pseudomonadota</taxon>
        <taxon>Gammaproteobacteria</taxon>
        <taxon>Cardiobacteriales</taxon>
        <taxon>Ignatzschineriaceae</taxon>
        <taxon>Ignatzschineria</taxon>
    </lineage>
</organism>
<dbReference type="SUPFAM" id="SSF90123">
    <property type="entry name" value="ABC transporter transmembrane region"/>
    <property type="match status" value="1"/>
</dbReference>
<dbReference type="Gene3D" id="1.20.1560.10">
    <property type="entry name" value="ABC transporter type 1, transmembrane domain"/>
    <property type="match status" value="1"/>
</dbReference>
<feature type="transmembrane region" description="Helical" evidence="7">
    <location>
        <begin position="39"/>
        <end position="66"/>
    </location>
</feature>
<dbReference type="PROSITE" id="PS50929">
    <property type="entry name" value="ABC_TM1F"/>
    <property type="match status" value="1"/>
</dbReference>
<name>A0A2U2AE48_9GAMM</name>
<feature type="transmembrane region" description="Helical" evidence="7">
    <location>
        <begin position="273"/>
        <end position="292"/>
    </location>
</feature>
<dbReference type="InterPro" id="IPR017871">
    <property type="entry name" value="ABC_transporter-like_CS"/>
</dbReference>
<gene>
    <name evidence="10" type="ORF">DC083_06905</name>
</gene>
<dbReference type="EMBL" id="QEWQ01000004">
    <property type="protein sequence ID" value="PWD80829.1"/>
    <property type="molecule type" value="Genomic_DNA"/>
</dbReference>
<dbReference type="Proteomes" id="UP000245020">
    <property type="component" value="Unassembled WGS sequence"/>
</dbReference>
<dbReference type="PANTHER" id="PTHR43394:SF1">
    <property type="entry name" value="ATP-BINDING CASSETTE SUB-FAMILY B MEMBER 10, MITOCHONDRIAL"/>
    <property type="match status" value="1"/>
</dbReference>
<evidence type="ECO:0000313" key="10">
    <source>
        <dbReference type="EMBL" id="PWD80829.1"/>
    </source>
</evidence>
<dbReference type="InterPro" id="IPR039421">
    <property type="entry name" value="Type_1_exporter"/>
</dbReference>
<feature type="domain" description="ABC transmembrane type-1" evidence="9">
    <location>
        <begin position="42"/>
        <end position="330"/>
    </location>
</feature>
<dbReference type="FunFam" id="3.40.50.300:FF:000218">
    <property type="entry name" value="Multidrug ABC transporter ATP-binding protein"/>
    <property type="match status" value="1"/>
</dbReference>
<evidence type="ECO:0000256" key="1">
    <source>
        <dbReference type="ARBA" id="ARBA00004651"/>
    </source>
</evidence>
<dbReference type="Pfam" id="PF00005">
    <property type="entry name" value="ABC_tran"/>
    <property type="match status" value="1"/>
</dbReference>